<reference evidence="1 2" key="1">
    <citation type="submission" date="2015-09" db="EMBL/GenBank/DDBJ databases">
        <authorList>
            <consortium name="Pathogen Informatics"/>
        </authorList>
    </citation>
    <scope>NUCLEOTIDE SEQUENCE [LARGE SCALE GENOMIC DNA]</scope>
    <source>
        <strain evidence="1 2">2789STDY5834880</strain>
    </source>
</reference>
<organism evidence="1 2">
    <name type="scientific">Bacteroides caccae</name>
    <dbReference type="NCBI Taxonomy" id="47678"/>
    <lineage>
        <taxon>Bacteria</taxon>
        <taxon>Pseudomonadati</taxon>
        <taxon>Bacteroidota</taxon>
        <taxon>Bacteroidia</taxon>
        <taxon>Bacteroidales</taxon>
        <taxon>Bacteroidaceae</taxon>
        <taxon>Bacteroides</taxon>
    </lineage>
</organism>
<evidence type="ECO:0000313" key="2">
    <source>
        <dbReference type="Proteomes" id="UP000095657"/>
    </source>
</evidence>
<name>A0A174ILP5_9BACE</name>
<protein>
    <submittedName>
        <fullName evidence="1">Uncharacterized protein</fullName>
    </submittedName>
</protein>
<dbReference type="STRING" id="47678.ERS852494_00982"/>
<dbReference type="RefSeq" id="WP_007759746.1">
    <property type="nucleotide sequence ID" value="NZ_CZAI01000002.1"/>
</dbReference>
<proteinExistence type="predicted"/>
<dbReference type="EMBL" id="CZAI01000002">
    <property type="protein sequence ID" value="CUO88234.1"/>
    <property type="molecule type" value="Genomic_DNA"/>
</dbReference>
<dbReference type="AlphaFoldDB" id="A0A174ILP5"/>
<dbReference type="Proteomes" id="UP000095657">
    <property type="component" value="Unassembled WGS sequence"/>
</dbReference>
<gene>
    <name evidence="1" type="ORF">ERS852494_00982</name>
</gene>
<evidence type="ECO:0000313" key="1">
    <source>
        <dbReference type="EMBL" id="CUO88234.1"/>
    </source>
</evidence>
<accession>A0A174ILP5</accession>
<sequence length="199" mass="23452">MTRRKKSCTDCEFCNDAEPVDGLRYFCDKKNIYFDPYKTITCRLFRQVSSSVLRIRARWAAMQLAKKKAAEEKERQLALMLTLPYWLHVGAEFIETCSGYEGVITDIDPTREDGIIYRPTNRPGWDGIDGYDTADSIIERTERGMLIFRNYTPEPLKDGFRWSDIEWDSGQIIYSEQRPDGRTDEYLKERYEVVKPEWI</sequence>